<reference evidence="4" key="1">
    <citation type="journal article" date="2015" name="Nat. Genet.">
        <title>The genome and transcriptome of the zoonotic hookworm Ancylostoma ceylanicum identify infection-specific gene families.</title>
        <authorList>
            <person name="Schwarz E.M."/>
            <person name="Hu Y."/>
            <person name="Antoshechkin I."/>
            <person name="Miller M.M."/>
            <person name="Sternberg P.W."/>
            <person name="Aroian R.V."/>
        </authorList>
    </citation>
    <scope>NUCLEOTIDE SEQUENCE</scope>
    <source>
        <strain evidence="4">HY135</strain>
    </source>
</reference>
<gene>
    <name evidence="3" type="primary">Acey_s0008.g224</name>
    <name evidence="3" type="ORF">Y032_0008g224</name>
</gene>
<evidence type="ECO:0000256" key="1">
    <source>
        <dbReference type="SAM" id="MobiDB-lite"/>
    </source>
</evidence>
<sequence length="88" mass="9714">MLMCFHFVVTSLCELVFVFSNSTRAAAASHKSSRSQNGTASRSVREDSELRGHDNLGLDYGSTEMVMLGVPYPEQPHVTRIAVRPDDV</sequence>
<feature type="compositionally biased region" description="Basic and acidic residues" evidence="1">
    <location>
        <begin position="43"/>
        <end position="56"/>
    </location>
</feature>
<feature type="signal peptide" evidence="2">
    <location>
        <begin position="1"/>
        <end position="20"/>
    </location>
</feature>
<feature type="region of interest" description="Disordered" evidence="1">
    <location>
        <begin position="25"/>
        <end position="56"/>
    </location>
</feature>
<evidence type="ECO:0000313" key="4">
    <source>
        <dbReference type="Proteomes" id="UP000024635"/>
    </source>
</evidence>
<evidence type="ECO:0000313" key="3">
    <source>
        <dbReference type="EMBL" id="EYC27862.1"/>
    </source>
</evidence>
<name>A0A016VLF4_9BILA</name>
<evidence type="ECO:0000256" key="2">
    <source>
        <dbReference type="SAM" id="SignalP"/>
    </source>
</evidence>
<keyword evidence="2" id="KW-0732">Signal</keyword>
<comment type="caution">
    <text evidence="3">The sequence shown here is derived from an EMBL/GenBank/DDBJ whole genome shotgun (WGS) entry which is preliminary data.</text>
</comment>
<proteinExistence type="predicted"/>
<dbReference type="EMBL" id="JARK01001344">
    <property type="protein sequence ID" value="EYC27862.1"/>
    <property type="molecule type" value="Genomic_DNA"/>
</dbReference>
<organism evidence="3 4">
    <name type="scientific">Ancylostoma ceylanicum</name>
    <dbReference type="NCBI Taxonomy" id="53326"/>
    <lineage>
        <taxon>Eukaryota</taxon>
        <taxon>Metazoa</taxon>
        <taxon>Ecdysozoa</taxon>
        <taxon>Nematoda</taxon>
        <taxon>Chromadorea</taxon>
        <taxon>Rhabditida</taxon>
        <taxon>Rhabditina</taxon>
        <taxon>Rhabditomorpha</taxon>
        <taxon>Strongyloidea</taxon>
        <taxon>Ancylostomatidae</taxon>
        <taxon>Ancylostomatinae</taxon>
        <taxon>Ancylostoma</taxon>
    </lineage>
</organism>
<evidence type="ECO:0008006" key="5">
    <source>
        <dbReference type="Google" id="ProtNLM"/>
    </source>
</evidence>
<dbReference type="AlphaFoldDB" id="A0A016VLF4"/>
<feature type="chain" id="PRO_5001489634" description="Secreted protein" evidence="2">
    <location>
        <begin position="21"/>
        <end position="88"/>
    </location>
</feature>
<dbReference type="Proteomes" id="UP000024635">
    <property type="component" value="Unassembled WGS sequence"/>
</dbReference>
<dbReference type="OrthoDB" id="377733at2759"/>
<accession>A0A016VLF4</accession>
<protein>
    <recommendedName>
        <fullName evidence="5">Secreted protein</fullName>
    </recommendedName>
</protein>
<keyword evidence="4" id="KW-1185">Reference proteome</keyword>